<dbReference type="RefSeq" id="WP_184087620.1">
    <property type="nucleotide sequence ID" value="NZ_JACIJF010000006.1"/>
</dbReference>
<evidence type="ECO:0000313" key="4">
    <source>
        <dbReference type="Proteomes" id="UP000527143"/>
    </source>
</evidence>
<accession>A0A840YE22</accession>
<feature type="chain" id="PRO_5032344570" evidence="2">
    <location>
        <begin position="24"/>
        <end position="506"/>
    </location>
</feature>
<dbReference type="EMBL" id="JACIJF010000006">
    <property type="protein sequence ID" value="MBB5711094.1"/>
    <property type="molecule type" value="Genomic_DNA"/>
</dbReference>
<dbReference type="Gene3D" id="2.120.10.30">
    <property type="entry name" value="TolB, C-terminal domain"/>
    <property type="match status" value="1"/>
</dbReference>
<keyword evidence="3" id="KW-0031">Aminopeptidase</keyword>
<dbReference type="InterPro" id="IPR011659">
    <property type="entry name" value="WD40"/>
</dbReference>
<comment type="caution">
    <text evidence="3">The sequence shown here is derived from an EMBL/GenBank/DDBJ whole genome shotgun (WGS) entry which is preliminary data.</text>
</comment>
<keyword evidence="2" id="KW-0732">Signal</keyword>
<name>A0A840YE22_9SPHN</name>
<feature type="signal peptide" evidence="2">
    <location>
        <begin position="1"/>
        <end position="23"/>
    </location>
</feature>
<dbReference type="InterPro" id="IPR011042">
    <property type="entry name" value="6-blade_b-propeller_TolB-like"/>
</dbReference>
<dbReference type="InterPro" id="IPR011044">
    <property type="entry name" value="Quino_amine_DH_bsu"/>
</dbReference>
<keyword evidence="3" id="KW-0645">Protease</keyword>
<organism evidence="3 4">
    <name type="scientific">Sphingomonas xinjiangensis</name>
    <dbReference type="NCBI Taxonomy" id="643568"/>
    <lineage>
        <taxon>Bacteria</taxon>
        <taxon>Pseudomonadati</taxon>
        <taxon>Pseudomonadota</taxon>
        <taxon>Alphaproteobacteria</taxon>
        <taxon>Sphingomonadales</taxon>
        <taxon>Sphingomonadaceae</taxon>
        <taxon>Sphingomonas</taxon>
    </lineage>
</organism>
<dbReference type="AlphaFoldDB" id="A0A840YE22"/>
<evidence type="ECO:0000313" key="3">
    <source>
        <dbReference type="EMBL" id="MBB5711094.1"/>
    </source>
</evidence>
<dbReference type="SUPFAM" id="SSF50969">
    <property type="entry name" value="YVTN repeat-like/Quinoprotein amine dehydrogenase"/>
    <property type="match status" value="1"/>
</dbReference>
<dbReference type="Proteomes" id="UP000527143">
    <property type="component" value="Unassembled WGS sequence"/>
</dbReference>
<proteinExistence type="predicted"/>
<feature type="region of interest" description="Disordered" evidence="1">
    <location>
        <begin position="364"/>
        <end position="392"/>
    </location>
</feature>
<keyword evidence="3" id="KW-0378">Hydrolase</keyword>
<dbReference type="GO" id="GO:0004177">
    <property type="term" value="F:aminopeptidase activity"/>
    <property type="evidence" value="ECO:0007669"/>
    <property type="project" value="UniProtKB-KW"/>
</dbReference>
<reference evidence="3 4" key="1">
    <citation type="submission" date="2020-08" db="EMBL/GenBank/DDBJ databases">
        <title>Genomic Encyclopedia of Type Strains, Phase IV (KMG-IV): sequencing the most valuable type-strain genomes for metagenomic binning, comparative biology and taxonomic classification.</title>
        <authorList>
            <person name="Goeker M."/>
        </authorList>
    </citation>
    <scope>NUCLEOTIDE SEQUENCE [LARGE SCALE GENOMIC DNA]</scope>
    <source>
        <strain evidence="3 4">DSM 26736</strain>
    </source>
</reference>
<evidence type="ECO:0000256" key="1">
    <source>
        <dbReference type="SAM" id="MobiDB-lite"/>
    </source>
</evidence>
<keyword evidence="4" id="KW-1185">Reference proteome</keyword>
<evidence type="ECO:0000256" key="2">
    <source>
        <dbReference type="SAM" id="SignalP"/>
    </source>
</evidence>
<sequence length="506" mass="54675">MGFGRWHKVVAGLACLPALSATAQQRRTLTINDVLDVQRIDQATLSPDGNWVAAVVQRPARTGEIYGRIAYEIDPTRSDVWLIDVKTGKRRALTDGAADAAGYWCASWSPDGRRLAVLSTQATGGEPRGGDNVRLYIWDRYTGAMTRMSDTAVMTQTRYGGALHKLDLRGGAVRRSGPHACNLDEDGAPFLWLDARRLLVLTLPEGQVSGILDQYSRPFVSAARTASRLRSGVEPTALAMGSGEARLPRDETNRAVLRVVDVTTRRAETVAAIPTYPLRSSLSLWVSPDGKRVAALTPLGALQPEAGQILPNHTDENWTVERGLSFIDIAPNASIRWVMPPPQARYPLALVGWAADGRLAYSARGSQSESEGAQFLPSHEGSVAPQPERADSDQIKRNIAMPADGVLLDDRPDLGTVLWSESGRTGLTLRISRASTKTTTRDLLTLNNHLAAIDWGETRLVDYVDRHGQSLKAVAILPPGIALIAATRPSCGSTAGTWCAISIVIT</sequence>
<dbReference type="Pfam" id="PF07676">
    <property type="entry name" value="PD40"/>
    <property type="match status" value="1"/>
</dbReference>
<gene>
    <name evidence="3" type="ORF">FHT02_002335</name>
</gene>
<protein>
    <submittedName>
        <fullName evidence="3">Dipeptidyl aminopeptidase/acylaminoacyl peptidase</fullName>
    </submittedName>
</protein>